<evidence type="ECO:0000313" key="8">
    <source>
        <dbReference type="EMBL" id="UZT28993.1"/>
    </source>
</evidence>
<dbReference type="PANTHER" id="PTHR11477:SF0">
    <property type="entry name" value="IP08861P-RELATED"/>
    <property type="match status" value="1"/>
</dbReference>
<organism evidence="8">
    <name type="scientific">Nucleocytoviricota sp</name>
    <dbReference type="NCBI Taxonomy" id="2809609"/>
    <lineage>
        <taxon>Viruses</taxon>
        <taxon>Varidnaviria</taxon>
        <taxon>Bamfordvirae</taxon>
        <taxon>Nucleocytoviricota</taxon>
    </lineage>
</organism>
<dbReference type="EMBL" id="OP765507">
    <property type="protein sequence ID" value="UZT28993.1"/>
    <property type="molecule type" value="Genomic_DNA"/>
</dbReference>
<evidence type="ECO:0000259" key="7">
    <source>
        <dbReference type="PROSITE" id="PS51321"/>
    </source>
</evidence>
<evidence type="ECO:0000313" key="9">
    <source>
        <dbReference type="EMBL" id="UZT29212.1"/>
    </source>
</evidence>
<evidence type="ECO:0000256" key="1">
    <source>
        <dbReference type="ARBA" id="ARBA00009647"/>
    </source>
</evidence>
<dbReference type="SUPFAM" id="SSF46942">
    <property type="entry name" value="Elongation factor TFIIS domain 2"/>
    <property type="match status" value="1"/>
</dbReference>
<keyword evidence="2" id="KW-0479">Metal-binding</keyword>
<dbReference type="SUPFAM" id="SSF57783">
    <property type="entry name" value="Zinc beta-ribbon"/>
    <property type="match status" value="1"/>
</dbReference>
<dbReference type="SMART" id="SM00440">
    <property type="entry name" value="ZnF_C2C2"/>
    <property type="match status" value="1"/>
</dbReference>
<dbReference type="PANTHER" id="PTHR11477">
    <property type="entry name" value="TRANSCRIPTION FACTOR S-II ZINC FINGER DOMAIN-CONTAINING PROTEIN"/>
    <property type="match status" value="1"/>
</dbReference>
<reference evidence="8" key="1">
    <citation type="submission" date="2022-10" db="EMBL/GenBank/DDBJ databases">
        <title>Genomics discovery of giant fungal viruses from subsurface oceanic crustal fluids.</title>
        <authorList>
            <person name="Bhattacharjee A.S."/>
            <person name="Schulz F."/>
            <person name="Woyke T."/>
            <person name="Orcutt B.N."/>
            <person name="Matinez Martinez J."/>
        </authorList>
    </citation>
    <scope>NUCLEOTIDE SEQUENCE</scope>
    <source>
        <strain evidence="8">VSAG1.JdFR</strain>
        <strain evidence="9">VSAG8.JdFR</strain>
    </source>
</reference>
<dbReference type="Gene3D" id="2.20.25.10">
    <property type="match status" value="1"/>
</dbReference>
<evidence type="ECO:0000256" key="5">
    <source>
        <dbReference type="PROSITE-ProRule" id="PRU00472"/>
    </source>
</evidence>
<name>A0A9E8JZ61_9VIRU</name>
<accession>A0A9E8JZ61</accession>
<dbReference type="Pfam" id="PF01096">
    <property type="entry name" value="Zn_ribbon_TFIIS"/>
    <property type="match status" value="1"/>
</dbReference>
<dbReference type="InterPro" id="IPR003618">
    <property type="entry name" value="TFIIS_cen_dom"/>
</dbReference>
<dbReference type="GO" id="GO:0006351">
    <property type="term" value="P:DNA-templated transcription"/>
    <property type="evidence" value="ECO:0007669"/>
    <property type="project" value="InterPro"/>
</dbReference>
<dbReference type="Gene3D" id="1.10.472.30">
    <property type="entry name" value="Transcription elongation factor S-II, central domain"/>
    <property type="match status" value="1"/>
</dbReference>
<dbReference type="CDD" id="cd13749">
    <property type="entry name" value="Zn-ribbon_TFIIS"/>
    <property type="match status" value="1"/>
</dbReference>
<evidence type="ECO:0000256" key="3">
    <source>
        <dbReference type="ARBA" id="ARBA00022771"/>
    </source>
</evidence>
<feature type="domain" description="TFIIS central" evidence="7">
    <location>
        <begin position="14"/>
        <end position="132"/>
    </location>
</feature>
<feature type="domain" description="TFIIS-type" evidence="6">
    <location>
        <begin position="133"/>
        <end position="181"/>
    </location>
</feature>
<dbReference type="InterPro" id="IPR036575">
    <property type="entry name" value="TFIIS_cen_dom_sf"/>
</dbReference>
<keyword evidence="8" id="KW-0648">Protein biosynthesis</keyword>
<keyword evidence="3 5" id="KW-0863">Zinc-finger</keyword>
<proteinExistence type="inferred from homology"/>
<protein>
    <submittedName>
        <fullName evidence="8">Transcription elongation factor TFIIS C domain-containing protein</fullName>
    </submittedName>
</protein>
<keyword evidence="8" id="KW-0251">Elongation factor</keyword>
<dbReference type="EMBL" id="OP765584">
    <property type="protein sequence ID" value="UZT29212.1"/>
    <property type="molecule type" value="Genomic_DNA"/>
</dbReference>
<evidence type="ECO:0000259" key="6">
    <source>
        <dbReference type="PROSITE" id="PS51133"/>
    </source>
</evidence>
<dbReference type="PIRSF" id="PIRSF006704">
    <property type="entry name" value="TF_IIS"/>
    <property type="match status" value="1"/>
</dbReference>
<evidence type="ECO:0000256" key="4">
    <source>
        <dbReference type="ARBA" id="ARBA00022833"/>
    </source>
</evidence>
<keyword evidence="4" id="KW-0862">Zinc</keyword>
<dbReference type="PROSITE" id="PS51321">
    <property type="entry name" value="TFIIS_CENTRAL"/>
    <property type="match status" value="1"/>
</dbReference>
<dbReference type="GO" id="GO:0008270">
    <property type="term" value="F:zinc ion binding"/>
    <property type="evidence" value="ECO:0007669"/>
    <property type="project" value="UniProtKB-KW"/>
</dbReference>
<dbReference type="InterPro" id="IPR035100">
    <property type="entry name" value="TF_IIS-typ"/>
</dbReference>
<dbReference type="Pfam" id="PF07500">
    <property type="entry name" value="TFIIS_M"/>
    <property type="match status" value="1"/>
</dbReference>
<sequence length="182" mass="21741">MSCKARKINDPNLFRENIVNNLKKVIKDDYKLCKNIEIAIYNYSIQEAISKHIIKKWDNIHFVNLYIQKLKSILFNLQNQQLKNKVINKFIKPKDLVFMNHQDLRPDIWNGLIEEKRIKDENKYATNIEASTDDFKCFKCRSRGEPPERYSKCTYYQMQTRSADEPMTTFVTCLTCNARWKC</sequence>
<dbReference type="PROSITE" id="PS51133">
    <property type="entry name" value="ZF_TFIIS_2"/>
    <property type="match status" value="1"/>
</dbReference>
<dbReference type="InterPro" id="IPR001222">
    <property type="entry name" value="Znf_TFIIS"/>
</dbReference>
<dbReference type="GO" id="GO:0003676">
    <property type="term" value="F:nucleic acid binding"/>
    <property type="evidence" value="ECO:0007669"/>
    <property type="project" value="InterPro"/>
</dbReference>
<evidence type="ECO:0000256" key="2">
    <source>
        <dbReference type="ARBA" id="ARBA00022723"/>
    </source>
</evidence>
<comment type="similarity">
    <text evidence="1">Belongs to the TFS-II family.</text>
</comment>